<evidence type="ECO:0000256" key="3">
    <source>
        <dbReference type="ARBA" id="ARBA00012438"/>
    </source>
</evidence>
<dbReference type="EMBL" id="CP045350">
    <property type="protein sequence ID" value="QFT25951.1"/>
    <property type="molecule type" value="Genomic_DNA"/>
</dbReference>
<keyword evidence="4" id="KW-0597">Phosphoprotein</keyword>
<dbReference type="Pfam" id="PF02518">
    <property type="entry name" value="HATPase_c"/>
    <property type="match status" value="1"/>
</dbReference>
<organism evidence="13 14">
    <name type="scientific">Vibrio aquimaris</name>
    <dbReference type="NCBI Taxonomy" id="2587862"/>
    <lineage>
        <taxon>Bacteria</taxon>
        <taxon>Pseudomonadati</taxon>
        <taxon>Pseudomonadota</taxon>
        <taxon>Gammaproteobacteria</taxon>
        <taxon>Vibrionales</taxon>
        <taxon>Vibrionaceae</taxon>
        <taxon>Vibrio</taxon>
    </lineage>
</organism>
<dbReference type="Proteomes" id="UP000326936">
    <property type="component" value="Chromosome"/>
</dbReference>
<evidence type="ECO:0000256" key="11">
    <source>
        <dbReference type="SAM" id="Phobius"/>
    </source>
</evidence>
<keyword evidence="5 13" id="KW-0808">Transferase</keyword>
<keyword evidence="9" id="KW-0902">Two-component regulatory system</keyword>
<dbReference type="GO" id="GO:0005886">
    <property type="term" value="C:plasma membrane"/>
    <property type="evidence" value="ECO:0007669"/>
    <property type="project" value="TreeGrafter"/>
</dbReference>
<accession>A0A5P9CIV0</accession>
<comment type="subcellular location">
    <subcellularLocation>
        <location evidence="2">Membrane</location>
        <topology evidence="2">Multi-pass membrane protein</topology>
    </subcellularLocation>
</comment>
<dbReference type="SMART" id="SM00387">
    <property type="entry name" value="HATPase_c"/>
    <property type="match status" value="1"/>
</dbReference>
<dbReference type="GO" id="GO:0000155">
    <property type="term" value="F:phosphorelay sensor kinase activity"/>
    <property type="evidence" value="ECO:0007669"/>
    <property type="project" value="InterPro"/>
</dbReference>
<keyword evidence="10 11" id="KW-0472">Membrane</keyword>
<feature type="transmembrane region" description="Helical" evidence="11">
    <location>
        <begin position="12"/>
        <end position="36"/>
    </location>
</feature>
<gene>
    <name evidence="13" type="primary">qseC1</name>
    <name evidence="13" type="ORF">FIV01_05885</name>
</gene>
<dbReference type="InterPro" id="IPR050428">
    <property type="entry name" value="TCS_sensor_his_kinase"/>
</dbReference>
<evidence type="ECO:0000256" key="8">
    <source>
        <dbReference type="ARBA" id="ARBA00022989"/>
    </source>
</evidence>
<dbReference type="RefSeq" id="WP_152430160.1">
    <property type="nucleotide sequence ID" value="NZ_CBCSDK010000002.1"/>
</dbReference>
<dbReference type="SMART" id="SM00388">
    <property type="entry name" value="HisKA"/>
    <property type="match status" value="1"/>
</dbReference>
<dbReference type="Pfam" id="PF00512">
    <property type="entry name" value="HisKA"/>
    <property type="match status" value="1"/>
</dbReference>
<dbReference type="KEGG" id="vaq:FIV01_05885"/>
<evidence type="ECO:0000256" key="9">
    <source>
        <dbReference type="ARBA" id="ARBA00023012"/>
    </source>
</evidence>
<evidence type="ECO:0000256" key="5">
    <source>
        <dbReference type="ARBA" id="ARBA00022679"/>
    </source>
</evidence>
<proteinExistence type="predicted"/>
<dbReference type="InterPro" id="IPR003661">
    <property type="entry name" value="HisK_dim/P_dom"/>
</dbReference>
<dbReference type="PROSITE" id="PS50109">
    <property type="entry name" value="HIS_KIN"/>
    <property type="match status" value="1"/>
</dbReference>
<dbReference type="CDD" id="cd00082">
    <property type="entry name" value="HisKA"/>
    <property type="match status" value="1"/>
</dbReference>
<reference evidence="13 14" key="1">
    <citation type="submission" date="2019-10" db="EMBL/GenBank/DDBJ databases">
        <title>Complete genome sequence of Vibrio sp. strain THAF100, isolated from non-filtered water from the water column of tank 6 of a marine aquarium containing stony-coral fragments. Water maintained at 26 degree C.</title>
        <authorList>
            <person name="Ruckert C."/>
            <person name="Franco A."/>
            <person name="Kalinowski J."/>
            <person name="Glaeser S."/>
        </authorList>
    </citation>
    <scope>NUCLEOTIDE SEQUENCE [LARGE SCALE GENOMIC DNA]</scope>
    <source>
        <strain evidence="13 14">THAF100</strain>
    </source>
</reference>
<sequence>MKPFLSSTRTLTGRLALFFTTISCIIGVIISMIFMFSLDWSEDRVGERLILIDRDTAVERFLNGEKGMIEIDSLTKAYNDLSLLPEFYRQYTEQYDTYLGEVDSDEHPNAYMVYKGSYTDKGEDKTLVLLSLIDKVEFNTDEFVYSGLLVITLVSLLMFLFGTLLYRLSVRLIEPVNEIAKQLQEHSGDVNQAFVLGEGAADEFQILTQQLNQYRHDLTTAIKREQAFARYASHELRTPLTVVKGANSLLSRSEHSEFQHRQITRIEEASTQMTVMVDALLSIVRYERNIDNSPLREISKAELESIIFSHTDQAEQKSISIEMQISGQPEVRATPAVVTMIVGNLIRNAIAATANGKIDVALSQDRLSIIDDGPGLNQTPDANGHGLGLMIVDDLCQRYNWRFSLTNHPNRGCLAQIEF</sequence>
<dbReference type="SUPFAM" id="SSF47384">
    <property type="entry name" value="Homodimeric domain of signal transducing histidine kinase"/>
    <property type="match status" value="1"/>
</dbReference>
<feature type="domain" description="Histidine kinase" evidence="12">
    <location>
        <begin position="231"/>
        <end position="419"/>
    </location>
</feature>
<dbReference type="SUPFAM" id="SSF55874">
    <property type="entry name" value="ATPase domain of HSP90 chaperone/DNA topoisomerase II/histidine kinase"/>
    <property type="match status" value="1"/>
</dbReference>
<dbReference type="InterPro" id="IPR036890">
    <property type="entry name" value="HATPase_C_sf"/>
</dbReference>
<keyword evidence="7" id="KW-0418">Kinase</keyword>
<keyword evidence="8 11" id="KW-1133">Transmembrane helix</keyword>
<evidence type="ECO:0000256" key="2">
    <source>
        <dbReference type="ARBA" id="ARBA00004141"/>
    </source>
</evidence>
<dbReference type="InterPro" id="IPR003594">
    <property type="entry name" value="HATPase_dom"/>
</dbReference>
<dbReference type="Gene3D" id="3.30.565.10">
    <property type="entry name" value="Histidine kinase-like ATPase, C-terminal domain"/>
    <property type="match status" value="1"/>
</dbReference>
<dbReference type="OrthoDB" id="9121563at2"/>
<evidence type="ECO:0000313" key="14">
    <source>
        <dbReference type="Proteomes" id="UP000326936"/>
    </source>
</evidence>
<dbReference type="PANTHER" id="PTHR45436">
    <property type="entry name" value="SENSOR HISTIDINE KINASE YKOH"/>
    <property type="match status" value="1"/>
</dbReference>
<name>A0A5P9CIV0_9VIBR</name>
<dbReference type="CDD" id="cd00075">
    <property type="entry name" value="HATPase"/>
    <property type="match status" value="1"/>
</dbReference>
<evidence type="ECO:0000256" key="7">
    <source>
        <dbReference type="ARBA" id="ARBA00022777"/>
    </source>
</evidence>
<dbReference type="EC" id="2.7.13.3" evidence="3"/>
<evidence type="ECO:0000259" key="12">
    <source>
        <dbReference type="PROSITE" id="PS50109"/>
    </source>
</evidence>
<evidence type="ECO:0000313" key="13">
    <source>
        <dbReference type="EMBL" id="QFT25951.1"/>
    </source>
</evidence>
<dbReference type="InterPro" id="IPR036097">
    <property type="entry name" value="HisK_dim/P_sf"/>
</dbReference>
<keyword evidence="6 11" id="KW-0812">Transmembrane</keyword>
<evidence type="ECO:0000256" key="10">
    <source>
        <dbReference type="ARBA" id="ARBA00023136"/>
    </source>
</evidence>
<evidence type="ECO:0000256" key="6">
    <source>
        <dbReference type="ARBA" id="ARBA00022692"/>
    </source>
</evidence>
<dbReference type="InterPro" id="IPR005467">
    <property type="entry name" value="His_kinase_dom"/>
</dbReference>
<dbReference type="AlphaFoldDB" id="A0A5P9CIV0"/>
<dbReference type="PANTHER" id="PTHR45436:SF15">
    <property type="entry name" value="SENSOR HISTIDINE KINASE CUSS"/>
    <property type="match status" value="1"/>
</dbReference>
<evidence type="ECO:0000256" key="4">
    <source>
        <dbReference type="ARBA" id="ARBA00022553"/>
    </source>
</evidence>
<evidence type="ECO:0000256" key="1">
    <source>
        <dbReference type="ARBA" id="ARBA00000085"/>
    </source>
</evidence>
<feature type="transmembrane region" description="Helical" evidence="11">
    <location>
        <begin position="143"/>
        <end position="166"/>
    </location>
</feature>
<comment type="catalytic activity">
    <reaction evidence="1">
        <text>ATP + protein L-histidine = ADP + protein N-phospho-L-histidine.</text>
        <dbReference type="EC" id="2.7.13.3"/>
    </reaction>
</comment>
<protein>
    <recommendedName>
        <fullName evidence="3">histidine kinase</fullName>
        <ecNumber evidence="3">2.7.13.3</ecNumber>
    </recommendedName>
</protein>
<dbReference type="Gene3D" id="1.10.287.130">
    <property type="match status" value="1"/>
</dbReference>
<keyword evidence="14" id="KW-1185">Reference proteome</keyword>